<dbReference type="AlphaFoldDB" id="A0A285VWL3"/>
<dbReference type="Pfam" id="PF04101">
    <property type="entry name" value="Glyco_tran_28_C"/>
    <property type="match status" value="1"/>
</dbReference>
<dbReference type="RefSeq" id="WP_097189280.1">
    <property type="nucleotide sequence ID" value="NZ_OBQK01000020.1"/>
</dbReference>
<dbReference type="SUPFAM" id="SSF53756">
    <property type="entry name" value="UDP-Glycosyltransferase/glycogen phosphorylase"/>
    <property type="match status" value="1"/>
</dbReference>
<dbReference type="Proteomes" id="UP000219688">
    <property type="component" value="Unassembled WGS sequence"/>
</dbReference>
<protein>
    <submittedName>
        <fullName evidence="2">Predicted glycosyl transferase</fullName>
    </submittedName>
</protein>
<accession>A0A285VWL3</accession>
<dbReference type="InterPro" id="IPR007235">
    <property type="entry name" value="Glyco_trans_28_C"/>
</dbReference>
<organism evidence="2 3">
    <name type="scientific">Ornithinimicrobium cerasi</name>
    <dbReference type="NCBI Taxonomy" id="2248773"/>
    <lineage>
        <taxon>Bacteria</taxon>
        <taxon>Bacillati</taxon>
        <taxon>Actinomycetota</taxon>
        <taxon>Actinomycetes</taxon>
        <taxon>Micrococcales</taxon>
        <taxon>Ornithinimicrobiaceae</taxon>
        <taxon>Ornithinimicrobium</taxon>
    </lineage>
</organism>
<feature type="domain" description="Glycosyl transferase family 28 C-terminal" evidence="1">
    <location>
        <begin position="243"/>
        <end position="282"/>
    </location>
</feature>
<gene>
    <name evidence="2" type="ORF">SAMN05421879_1207</name>
</gene>
<dbReference type="EMBL" id="OBQK01000020">
    <property type="protein sequence ID" value="SOC57988.1"/>
    <property type="molecule type" value="Genomic_DNA"/>
</dbReference>
<keyword evidence="2" id="KW-0808">Transferase</keyword>
<evidence type="ECO:0000313" key="3">
    <source>
        <dbReference type="Proteomes" id="UP000219688"/>
    </source>
</evidence>
<evidence type="ECO:0000259" key="1">
    <source>
        <dbReference type="Pfam" id="PF04101"/>
    </source>
</evidence>
<keyword evidence="3" id="KW-1185">Reference proteome</keyword>
<sequence length="348" mass="35889">MIGYYLHHQGQGHRRRGTAVARALRSDVVGLGSGGAPEGWPGSWVELARDDEPAVDPSSQDVTAGGVLHWVPAHHDGLLRRHRQLVDWVADARPSLVVVDVSVEVAVLVRLCGVPVVVGAMPGDRTDRPHRLAYDLADALLAPWPPGAHPDSGWPDAWVAKVWEVGGISALAPQPALDDASLLRDGELVAATHDAPPAGGGRVLVVWGSGGDDLDDAALESAVAATPGWTWEVRGGGRPASPDLLADLAGADVVVCHAGQGAVADVALAGRPAVVLAQPRPHHEQLATTHALQRMSLAATGVGWPPADAWPDLLGRAVDLGGAGWSRWGADGASRAAALLDDLAGAAA</sequence>
<proteinExistence type="predicted"/>
<evidence type="ECO:0000313" key="2">
    <source>
        <dbReference type="EMBL" id="SOC57988.1"/>
    </source>
</evidence>
<name>A0A285VWL3_9MICO</name>
<dbReference type="GO" id="GO:0016758">
    <property type="term" value="F:hexosyltransferase activity"/>
    <property type="evidence" value="ECO:0007669"/>
    <property type="project" value="InterPro"/>
</dbReference>
<reference evidence="3" key="1">
    <citation type="submission" date="2017-08" db="EMBL/GenBank/DDBJ databases">
        <authorList>
            <person name="Varghese N."/>
            <person name="Submissions S."/>
        </authorList>
    </citation>
    <scope>NUCLEOTIDE SEQUENCE [LARGE SCALE GENOMIC DNA]</scope>
    <source>
        <strain evidence="3">USBA17B2</strain>
    </source>
</reference>
<dbReference type="Gene3D" id="3.40.50.2000">
    <property type="entry name" value="Glycogen Phosphorylase B"/>
    <property type="match status" value="1"/>
</dbReference>